<dbReference type="InterPro" id="IPR036179">
    <property type="entry name" value="Ig-like_dom_sf"/>
</dbReference>
<accession>A0AAV1PG04</accession>
<dbReference type="AlphaFoldDB" id="A0AAV1PG04"/>
<dbReference type="SUPFAM" id="SSF48726">
    <property type="entry name" value="Immunoglobulin"/>
    <property type="match status" value="1"/>
</dbReference>
<dbReference type="Pfam" id="PF07654">
    <property type="entry name" value="C1-set"/>
    <property type="match status" value="1"/>
</dbReference>
<sequence>MPPFHTLTYTHSHTEQSSLKPLQLRDMTESSRSLFYLPIIYLWAGRVEGDVLASLAPPVHLSGERLGLTLLVCMVSDFKRGHLEVSWRLPSEGQMSSTLYSIAINRKHRDHSAVAIITVATSDWPSYSCSASHRRHPRVTRKHHTTTSRDQDMTCYEDDETKDVVVWTNTVTVLAMRLIFFKSLVFNTLMTTYAVIK</sequence>
<feature type="domain" description="Ig-like" evidence="1">
    <location>
        <begin position="38"/>
        <end position="140"/>
    </location>
</feature>
<dbReference type="Gene3D" id="2.60.40.10">
    <property type="entry name" value="Immunoglobulins"/>
    <property type="match status" value="1"/>
</dbReference>
<evidence type="ECO:0000259" key="1">
    <source>
        <dbReference type="PROSITE" id="PS50835"/>
    </source>
</evidence>
<dbReference type="EMBL" id="CAWUFR010000159">
    <property type="protein sequence ID" value="CAK6970543.1"/>
    <property type="molecule type" value="Genomic_DNA"/>
</dbReference>
<reference evidence="2 3" key="1">
    <citation type="submission" date="2024-01" db="EMBL/GenBank/DDBJ databases">
        <authorList>
            <person name="Alioto T."/>
            <person name="Alioto T."/>
            <person name="Gomez Garrido J."/>
        </authorList>
    </citation>
    <scope>NUCLEOTIDE SEQUENCE [LARGE SCALE GENOMIC DNA]</scope>
</reference>
<gene>
    <name evidence="2" type="ORF">FSCOSCO3_A030236</name>
</gene>
<keyword evidence="3" id="KW-1185">Reference proteome</keyword>
<name>A0AAV1PG04_SCOSC</name>
<protein>
    <submittedName>
        <fullName evidence="2">Uncharacterized protein LOC117442386</fullName>
    </submittedName>
</protein>
<dbReference type="InterPro" id="IPR003597">
    <property type="entry name" value="Ig_C1-set"/>
</dbReference>
<evidence type="ECO:0000313" key="3">
    <source>
        <dbReference type="Proteomes" id="UP001314229"/>
    </source>
</evidence>
<proteinExistence type="predicted"/>
<dbReference type="Proteomes" id="UP001314229">
    <property type="component" value="Unassembled WGS sequence"/>
</dbReference>
<dbReference type="InterPro" id="IPR007110">
    <property type="entry name" value="Ig-like_dom"/>
</dbReference>
<dbReference type="PROSITE" id="PS50835">
    <property type="entry name" value="IG_LIKE"/>
    <property type="match status" value="1"/>
</dbReference>
<comment type="caution">
    <text evidence="2">The sequence shown here is derived from an EMBL/GenBank/DDBJ whole genome shotgun (WGS) entry which is preliminary data.</text>
</comment>
<dbReference type="InterPro" id="IPR013783">
    <property type="entry name" value="Ig-like_fold"/>
</dbReference>
<organism evidence="2 3">
    <name type="scientific">Scomber scombrus</name>
    <name type="common">Atlantic mackerel</name>
    <name type="synonym">Scomber vernalis</name>
    <dbReference type="NCBI Taxonomy" id="13677"/>
    <lineage>
        <taxon>Eukaryota</taxon>
        <taxon>Metazoa</taxon>
        <taxon>Chordata</taxon>
        <taxon>Craniata</taxon>
        <taxon>Vertebrata</taxon>
        <taxon>Euteleostomi</taxon>
        <taxon>Actinopterygii</taxon>
        <taxon>Neopterygii</taxon>
        <taxon>Teleostei</taxon>
        <taxon>Neoteleostei</taxon>
        <taxon>Acanthomorphata</taxon>
        <taxon>Pelagiaria</taxon>
        <taxon>Scombriformes</taxon>
        <taxon>Scombridae</taxon>
        <taxon>Scomber</taxon>
    </lineage>
</organism>
<evidence type="ECO:0000313" key="2">
    <source>
        <dbReference type="EMBL" id="CAK6970543.1"/>
    </source>
</evidence>